<dbReference type="AlphaFoldDB" id="A0A951MI49"/>
<feature type="signal peptide" evidence="1">
    <location>
        <begin position="1"/>
        <end position="19"/>
    </location>
</feature>
<evidence type="ECO:0008006" key="4">
    <source>
        <dbReference type="Google" id="ProtNLM"/>
    </source>
</evidence>
<dbReference type="EMBL" id="RPHB01000012">
    <property type="protein sequence ID" value="MBW3470155.1"/>
    <property type="molecule type" value="Genomic_DNA"/>
</dbReference>
<keyword evidence="3" id="KW-1185">Reference proteome</keyword>
<reference evidence="2 3" key="1">
    <citation type="journal article" date="2020" name="Syst. Appl. Microbiol.">
        <title>Arthrospiribacter ruber gen. nov., sp. nov., a novel bacterium isolated from Arthrospira cultures.</title>
        <authorList>
            <person name="Waleron M."/>
            <person name="Misztak A."/>
            <person name="Waleron M.M."/>
            <person name="Furmaniak M."/>
            <person name="Mrozik A."/>
            <person name="Waleron K."/>
        </authorList>
    </citation>
    <scope>NUCLEOTIDE SEQUENCE [LARGE SCALE GENOMIC DNA]</scope>
    <source>
        <strain evidence="2 3">DPMB0001</strain>
    </source>
</reference>
<feature type="chain" id="PRO_5037614316" description="Lipoprotein" evidence="1">
    <location>
        <begin position="20"/>
        <end position="122"/>
    </location>
</feature>
<accession>A0A951MI49</accession>
<dbReference type="RefSeq" id="WP_219293799.1">
    <property type="nucleotide sequence ID" value="NZ_RPHB01000012.1"/>
</dbReference>
<keyword evidence="1" id="KW-0732">Signal</keyword>
<evidence type="ECO:0000313" key="2">
    <source>
        <dbReference type="EMBL" id="MBW3470155.1"/>
    </source>
</evidence>
<gene>
    <name evidence="2" type="ORF">EGN73_20400</name>
</gene>
<dbReference type="Proteomes" id="UP000727490">
    <property type="component" value="Unassembled WGS sequence"/>
</dbReference>
<proteinExistence type="predicted"/>
<evidence type="ECO:0000313" key="3">
    <source>
        <dbReference type="Proteomes" id="UP000727490"/>
    </source>
</evidence>
<dbReference type="PROSITE" id="PS51257">
    <property type="entry name" value="PROKAR_LIPOPROTEIN"/>
    <property type="match status" value="1"/>
</dbReference>
<sequence length="122" mass="14098">MKKYILILLVLTFACSDMADEQYFLPSEVFEVNTLGFSIDCKLNVLRFEESDIERLEALVGDQFVMDRSLREGFNLDRNRFGEANIKLRVRIRKKLDSEAIACSTLGIRHPAVFVIHAERLD</sequence>
<comment type="caution">
    <text evidence="2">The sequence shown here is derived from an EMBL/GenBank/DDBJ whole genome shotgun (WGS) entry which is preliminary data.</text>
</comment>
<protein>
    <recommendedName>
        <fullName evidence="4">Lipoprotein</fullName>
    </recommendedName>
</protein>
<name>A0A951MI49_9BACT</name>
<evidence type="ECO:0000256" key="1">
    <source>
        <dbReference type="SAM" id="SignalP"/>
    </source>
</evidence>
<organism evidence="2 3">
    <name type="scientific">Arthrospiribacter ruber</name>
    <dbReference type="NCBI Taxonomy" id="2487934"/>
    <lineage>
        <taxon>Bacteria</taxon>
        <taxon>Pseudomonadati</taxon>
        <taxon>Bacteroidota</taxon>
        <taxon>Cytophagia</taxon>
        <taxon>Cytophagales</taxon>
        <taxon>Cyclobacteriaceae</taxon>
        <taxon>Arthrospiribacter</taxon>
    </lineage>
</organism>